<dbReference type="EC" id="3.2.1.177" evidence="5"/>
<dbReference type="Gene3D" id="3.20.20.80">
    <property type="entry name" value="Glycosidases"/>
    <property type="match status" value="1"/>
</dbReference>
<dbReference type="SUPFAM" id="SSF74650">
    <property type="entry name" value="Galactose mutarotase-like"/>
    <property type="match status" value="1"/>
</dbReference>
<feature type="domain" description="Glycosyl hydrolase family 31 C-terminal" evidence="9">
    <location>
        <begin position="581"/>
        <end position="666"/>
    </location>
</feature>
<dbReference type="Pfam" id="PF13802">
    <property type="entry name" value="Gal_mutarotas_2"/>
    <property type="match status" value="1"/>
</dbReference>
<comment type="similarity">
    <text evidence="1 6">Belongs to the glycosyl hydrolase 31 family.</text>
</comment>
<protein>
    <recommendedName>
        <fullName evidence="5">alpha-D-xyloside xylohydrolase</fullName>
        <ecNumber evidence="5">3.2.1.177</ecNumber>
    </recommendedName>
</protein>
<dbReference type="GO" id="GO:0030246">
    <property type="term" value="F:carbohydrate binding"/>
    <property type="evidence" value="ECO:0007669"/>
    <property type="project" value="InterPro"/>
</dbReference>
<dbReference type="CDD" id="cd14752">
    <property type="entry name" value="GH31_N"/>
    <property type="match status" value="1"/>
</dbReference>
<keyword evidence="2 6" id="KW-0378">Hydrolase</keyword>
<dbReference type="InterPro" id="IPR011013">
    <property type="entry name" value="Gal_mutarotase_sf_dom"/>
</dbReference>
<dbReference type="FunFam" id="3.20.20.80:FF:000053">
    <property type="entry name" value="Alpha-xylosidase YicI"/>
    <property type="match status" value="1"/>
</dbReference>
<accession>A0A2T4ZC86</accession>
<evidence type="ECO:0000259" key="7">
    <source>
        <dbReference type="Pfam" id="PF01055"/>
    </source>
</evidence>
<dbReference type="InterPro" id="IPR013780">
    <property type="entry name" value="Glyco_hydro_b"/>
</dbReference>
<dbReference type="OrthoDB" id="176168at2"/>
<name>A0A2T4ZC86_9BACL</name>
<dbReference type="SUPFAM" id="SSF51445">
    <property type="entry name" value="(Trans)glycosidases"/>
    <property type="match status" value="1"/>
</dbReference>
<evidence type="ECO:0000259" key="9">
    <source>
        <dbReference type="Pfam" id="PF21365"/>
    </source>
</evidence>
<dbReference type="InterPro" id="IPR048395">
    <property type="entry name" value="Glyco_hydro_31_C"/>
</dbReference>
<comment type="caution">
    <text evidence="10">The sequence shown here is derived from an EMBL/GenBank/DDBJ whole genome shotgun (WGS) entry which is preliminary data.</text>
</comment>
<dbReference type="InterPro" id="IPR000322">
    <property type="entry name" value="Glyco_hydro_31_TIM"/>
</dbReference>
<dbReference type="InterPro" id="IPR050985">
    <property type="entry name" value="Alpha-glycosidase_related"/>
</dbReference>
<evidence type="ECO:0000256" key="1">
    <source>
        <dbReference type="ARBA" id="ARBA00007806"/>
    </source>
</evidence>
<feature type="domain" description="Glycoside hydrolase family 31 TIM barrel" evidence="7">
    <location>
        <begin position="258"/>
        <end position="571"/>
    </location>
</feature>
<proteinExistence type="inferred from homology"/>
<dbReference type="Pfam" id="PF01055">
    <property type="entry name" value="Glyco_hydro_31_2nd"/>
    <property type="match status" value="1"/>
</dbReference>
<dbReference type="Gene3D" id="2.60.40.1760">
    <property type="entry name" value="glycosyl hydrolase (family 31)"/>
    <property type="match status" value="1"/>
</dbReference>
<evidence type="ECO:0000256" key="3">
    <source>
        <dbReference type="ARBA" id="ARBA00023295"/>
    </source>
</evidence>
<dbReference type="SUPFAM" id="SSF117125">
    <property type="entry name" value="Putative glucosidase YicI, C-terminal domain"/>
    <property type="match status" value="1"/>
</dbReference>
<evidence type="ECO:0000259" key="8">
    <source>
        <dbReference type="Pfam" id="PF13802"/>
    </source>
</evidence>
<evidence type="ECO:0000313" key="11">
    <source>
        <dbReference type="Proteomes" id="UP000241639"/>
    </source>
</evidence>
<dbReference type="AlphaFoldDB" id="A0A2T4ZC86"/>
<evidence type="ECO:0000256" key="2">
    <source>
        <dbReference type="ARBA" id="ARBA00022801"/>
    </source>
</evidence>
<dbReference type="SUPFAM" id="SSF51011">
    <property type="entry name" value="Glycosyl hydrolase domain"/>
    <property type="match status" value="1"/>
</dbReference>
<dbReference type="Gene3D" id="2.60.40.1180">
    <property type="entry name" value="Golgi alpha-mannosidase II"/>
    <property type="match status" value="2"/>
</dbReference>
<dbReference type="PANTHER" id="PTHR43053">
    <property type="entry name" value="GLYCOSIDASE FAMILY 31"/>
    <property type="match status" value="1"/>
</dbReference>
<evidence type="ECO:0000313" key="10">
    <source>
        <dbReference type="EMBL" id="PTM59507.1"/>
    </source>
</evidence>
<dbReference type="CDD" id="cd06593">
    <property type="entry name" value="GH31_xylosidase_YicI"/>
    <property type="match status" value="1"/>
</dbReference>
<gene>
    <name evidence="10" type="ORF">C8J48_2130</name>
</gene>
<dbReference type="GO" id="GO:0061634">
    <property type="term" value="F:alpha-D-xyloside xylohydrolase"/>
    <property type="evidence" value="ECO:0007669"/>
    <property type="project" value="UniProtKB-EC"/>
</dbReference>
<keyword evidence="3 6" id="KW-0326">Glycosidase</keyword>
<evidence type="ECO:0000256" key="6">
    <source>
        <dbReference type="RuleBase" id="RU361185"/>
    </source>
</evidence>
<comment type="catalytic activity">
    <reaction evidence="4">
        <text>Hydrolysis of terminal, non-reducing alpha-D-xylose residues with release of alpha-D-xylose.</text>
        <dbReference type="EC" id="3.2.1.177"/>
    </reaction>
</comment>
<dbReference type="InterPro" id="IPR017853">
    <property type="entry name" value="GH"/>
</dbReference>
<feature type="domain" description="Glycoside hydrolase family 31 N-terminal" evidence="8">
    <location>
        <begin position="54"/>
        <end position="216"/>
    </location>
</feature>
<dbReference type="PANTHER" id="PTHR43053:SF4">
    <property type="entry name" value="MYOGENESIS-REGULATING GLYCOSIDASE"/>
    <property type="match status" value="1"/>
</dbReference>
<dbReference type="EMBL" id="PZZP01000001">
    <property type="protein sequence ID" value="PTM59507.1"/>
    <property type="molecule type" value="Genomic_DNA"/>
</dbReference>
<dbReference type="InterPro" id="IPR025887">
    <property type="entry name" value="Glyco_hydro_31_N_dom"/>
</dbReference>
<dbReference type="Pfam" id="PF21365">
    <property type="entry name" value="Glyco_hydro_31_3rd"/>
    <property type="match status" value="1"/>
</dbReference>
<dbReference type="Proteomes" id="UP000241639">
    <property type="component" value="Unassembled WGS sequence"/>
</dbReference>
<keyword evidence="11" id="KW-1185">Reference proteome</keyword>
<reference evidence="10 11" key="1">
    <citation type="submission" date="2018-04" db="EMBL/GenBank/DDBJ databases">
        <title>Genomic Encyclopedia of Archaeal and Bacterial Type Strains, Phase II (KMG-II): from individual species to whole genera.</title>
        <authorList>
            <person name="Goeker M."/>
        </authorList>
    </citation>
    <scope>NUCLEOTIDE SEQUENCE [LARGE SCALE GENOMIC DNA]</scope>
    <source>
        <strain evidence="10 11">DSM 45169</strain>
    </source>
</reference>
<evidence type="ECO:0000256" key="5">
    <source>
        <dbReference type="ARBA" id="ARBA00066962"/>
    </source>
</evidence>
<dbReference type="RefSeq" id="WP_107726549.1">
    <property type="nucleotide sequence ID" value="NZ_PZZP01000001.1"/>
</dbReference>
<evidence type="ECO:0000256" key="4">
    <source>
        <dbReference type="ARBA" id="ARBA00052064"/>
    </source>
</evidence>
<dbReference type="NCBIfam" id="NF007940">
    <property type="entry name" value="PRK10658.1"/>
    <property type="match status" value="1"/>
</dbReference>
<sequence>MKFTNGHWLTREGFTLHRPAMVYETEQTDDALTLFLPCKQIQHRGDTLDGPLLTVRLTSPRPNVIRVQVWHYKGGVRRQPSFPLIDTKTSVYLHDNEEEIRFTSGDLSARINKEEWSLAFFNGDECLTVSEPRSLAYVTTDTGETYIREQLSISVGETIYGMGERFTPFVKNGQTVDIWNEDGGTSTEQSYKNIPFYLTNRGYGVFVNHPERVSFELASEIVSKAQFSVEGEYLDYFMINGPSPKEVLERYTDLTGKPSLPPAWSFGLWLTTSFTTEYDEETVNRFVDGMNERDLPLSVFHFDCFWMKAFEWCNFDWDRQQFPDPEGMLKRLKEKGLKISVWINPYIAQKSPLFAEAVEKGYLLKKADGEVWQWDRWQAGMGIVDFTNPEACTWFKQKLARLIEMGVDSFKTDFGERIPTDVVYFDGSDPEKMHNYYAFLYNQIVFELLEEKLGRQQAVVFARSATAGAQRFPVHWGGDCFANYDSMAESLRGGLSLALSGFGFWSHDIGGFESTATADLYKRWTAFGLLSSHSRLHGSESYRVPWLFGEEAVEVMRHFLKWKHRLMPYLFATAVKAAQTGIPMMRPMVLEFPDDPACDYLDRQYMLGESLLVAPVFREDGQVSYYLPSGTWTHLFSGEKVEGGCWREEQYDYMSLPLFVRANCILPLGRDDRSPCYDYANGVTFHLFELEEGKWSDSLLYDSSGNLESKVRFYREGRQITVLPEGVTKPWNLVLHGYDSVTAVQNGEGEKGEQGVCIIPEDFKKEVVITL</sequence>
<organism evidence="10 11">
    <name type="scientific">Desmospora activa DSM 45169</name>
    <dbReference type="NCBI Taxonomy" id="1121389"/>
    <lineage>
        <taxon>Bacteria</taxon>
        <taxon>Bacillati</taxon>
        <taxon>Bacillota</taxon>
        <taxon>Bacilli</taxon>
        <taxon>Bacillales</taxon>
        <taxon>Thermoactinomycetaceae</taxon>
        <taxon>Desmospora</taxon>
    </lineage>
</organism>
<dbReference type="GO" id="GO:0005975">
    <property type="term" value="P:carbohydrate metabolic process"/>
    <property type="evidence" value="ECO:0007669"/>
    <property type="project" value="InterPro"/>
</dbReference>